<dbReference type="Gene3D" id="2.40.50.150">
    <property type="match status" value="1"/>
</dbReference>
<feature type="compositionally biased region" description="Polar residues" evidence="9">
    <location>
        <begin position="1835"/>
        <end position="1848"/>
    </location>
</feature>
<dbReference type="InterPro" id="IPR007120">
    <property type="entry name" value="DNA-dir_RNAP_su2_dom"/>
</dbReference>
<dbReference type="CDD" id="cd00653">
    <property type="entry name" value="RNA_pol_B_RPB2"/>
    <property type="match status" value="1"/>
</dbReference>
<dbReference type="Pfam" id="PF04565">
    <property type="entry name" value="RNA_pol_Rpb2_3"/>
    <property type="match status" value="1"/>
</dbReference>
<dbReference type="GO" id="GO:0003899">
    <property type="term" value="F:DNA-directed RNA polymerase activity"/>
    <property type="evidence" value="ECO:0007669"/>
    <property type="project" value="UniProtKB-EC"/>
</dbReference>
<comment type="similarity">
    <text evidence="1">Belongs to the RNA polymerase beta chain family.</text>
</comment>
<dbReference type="InterPro" id="IPR007645">
    <property type="entry name" value="RNA_pol_Rpb2_3"/>
</dbReference>
<sequence length="1848" mass="208155">MSKIKEKSLSKEQVKEQHKEADEELPWLIIDKLFEDNPYILIAHHLDSYNDFFSNGMRRIFKEKNPIKILKQQDPDTSEFKYSCNIYLGGKEGTKIYYGKPVIYDDEREHYMFPNEARLRNMTYGITIHYDVEVDFFMRQADGTVIEKTILLEKIFLGRFPIMLSSNLCILNGLDRLARFEMGECKNDRGGYFIIDGKEKCIIVQEKFADNMIYTRDKGNDIYSHSAEIRSVSEDASKPIRTLAIKIVAPSAKFSNNQIVAVIPNVRAPIPLFILMRALGVESDKEIIEYCLLDLEQYKSYVDLFIPSIHDANRIFSQEVALKYMASFTKGKTIPHALEILTNYVLPHIGEMNFLDKAYFLGHMTKQLLKVYTKEIKATDRDNFKFKRVELAGNLIYDLFKEYYTSQQKNIFQKIDKYYYYHPDINDDNFARNFQDNFKDFFAERVVEVGFRKAFKGNWGSTEHTKRVGVVQDVNRLSFNSFMALLRKVNLPFDPSAKIVGPRLLHTSQWGIIDPVDTPDGGNVGLHKHLAIAASITSGCSAFPLIKWLRLHTNMRLLSEGTPTYISKMCKVFVNGNWVGTVSKPRDVLQLFKEYRRTGLLSVYTSIHWDIKEAVLFIYADAGRLCRPVFYVANGLPSYASKPILELIRANKFTWEQLISGFANKKDKTFTSKSCQIYNTVNELYAATDLKELKGSQAIIEYLDSSETESALIAMNEAQVLSKKKAYTHQEIHPSLILGIMGNQIVFPENNQLPRDLFACGQAKQAISLYHTNFPNRFDKSGLVLNNGQIPLVKSRYLEYINHEEQPCGENVIVAIMSLNGYNVEDSILFNEASLKRGLFRTTYYSMYESKEESSTVKNSHIDSHFTNVETENVIGLKPGYDYSELDKHGLIKENTYVDEKKVLIGKVVTNLDKPDTFIDASSFPKKGQMGYVDKTFITEGETGFRIAKVRIRNERIPAIGDKFCSRCGQKGTVGLVIPEEDMPFTAEGVRPDIIINPHALPSRMTIGQLIETLMGKACGLYGAFGDCTAFVNKGSKHKIFGELLTQVGFHSSGTELLYNGNTGEQLESNIYIGPTYYMRLKHMVKDKINYRALGPRTVLTRQTVQGRANDGGLRIGEMDRDALIAHGITNFLQESMLVRGDDYYMAVCNKSGTIAIYNESYNLFLSPFADGPIKFNGTLGDGLNIENVSKFGRSFSIVRVPYAFKLLIQELQVMNIQLRIITEENINQLTSMSFSDNIEKLLGRSVTIKELNVLNYNNVTASMAGSLSGEDMKERARQPAPLAFNKLTQPLFLQWLIPPVNTLDLVPVTQLDGSNNVPPAEQEQPWLEMLKELNVAKSLLDQINPDTYKTINNTLDLYRNLRNTMGKKYHMFDATNASLKMYELLMRMNLVDCATLKDNALNSFSNAELPGAFVIAINYYLKSKCPGKKFNWLASSYLPTAAAAVGNKTILEDKLKLYAMNRGKWLMGPKPNGLPTGLEDITGDVTDPDTVISLGIAVKSRFMTTEGAVLYTSDAGIDVTKDYLGQEENTSAINYGQIISGLLALAPGGNFVTKQYTFFTPFSRSLIALVSAFFEEMYITKPATSRPGNSEIYLVGKGFKGISSDMIEALTERSELFKTLGVNPTTLGSLVTPEILATVDPILYKISQEFFINVQVKFINEYVDAYKQYGDNMDILETTIEKLIKDTEKNWLDENGVIAIKPEESLTWYLHNGKKMRGGDGGQEGTDMNIDVNDTSDDMNYPDYLENNDIQPGQIPGNVAGADDSLVEEEAVLLDETNKAGASEFQGANEFEGADIVGANAMIVGGSIVAKDQQEPSLLEFKEEIKVDTEQPGEENNSGKKTITMTT</sequence>
<dbReference type="GO" id="GO:0046872">
    <property type="term" value="F:metal ion binding"/>
    <property type="evidence" value="ECO:0007669"/>
    <property type="project" value="UniProtKB-KW"/>
</dbReference>
<evidence type="ECO:0000259" key="10">
    <source>
        <dbReference type="PROSITE" id="PS51614"/>
    </source>
</evidence>
<dbReference type="Gene3D" id="3.90.1110.10">
    <property type="entry name" value="RNA polymerase Rpb2, domain 2"/>
    <property type="match status" value="1"/>
</dbReference>
<dbReference type="InterPro" id="IPR029063">
    <property type="entry name" value="SAM-dependent_MTases_sf"/>
</dbReference>
<evidence type="ECO:0000313" key="11">
    <source>
        <dbReference type="EMBL" id="QHT92721.1"/>
    </source>
</evidence>
<proteinExistence type="inferred from homology"/>
<dbReference type="InterPro" id="IPR007641">
    <property type="entry name" value="RNA_pol_Rpb2_7"/>
</dbReference>
<dbReference type="EMBL" id="MN740194">
    <property type="protein sequence ID" value="QHT92721.1"/>
    <property type="molecule type" value="Genomic_DNA"/>
</dbReference>
<accession>A0A6C0IHK9</accession>
<keyword evidence="7" id="KW-0862">Zinc</keyword>
<evidence type="ECO:0000256" key="7">
    <source>
        <dbReference type="ARBA" id="ARBA00022833"/>
    </source>
</evidence>
<dbReference type="Pfam" id="PF04560">
    <property type="entry name" value="RNA_pol_Rpb2_7"/>
    <property type="match status" value="1"/>
</dbReference>
<name>A0A6C0IHK9_9ZZZZ</name>
<dbReference type="GO" id="GO:0032259">
    <property type="term" value="P:methylation"/>
    <property type="evidence" value="ECO:0007669"/>
    <property type="project" value="InterPro"/>
</dbReference>
<dbReference type="GO" id="GO:0006351">
    <property type="term" value="P:DNA-templated transcription"/>
    <property type="evidence" value="ECO:0007669"/>
    <property type="project" value="InterPro"/>
</dbReference>
<dbReference type="InterPro" id="IPR025807">
    <property type="entry name" value="Adrift-typ_MeTrfase"/>
</dbReference>
<dbReference type="InterPro" id="IPR007642">
    <property type="entry name" value="RNA_pol_Rpb2_2"/>
</dbReference>
<dbReference type="InterPro" id="IPR007644">
    <property type="entry name" value="RNA_pol_bsu_protrusion"/>
</dbReference>
<keyword evidence="5" id="KW-0548">Nucleotidyltransferase</keyword>
<dbReference type="Pfam" id="PF04566">
    <property type="entry name" value="RNA_pol_Rpb2_4"/>
    <property type="match status" value="1"/>
</dbReference>
<dbReference type="Gene3D" id="3.40.50.12760">
    <property type="match status" value="1"/>
</dbReference>
<organism evidence="11">
    <name type="scientific">viral metagenome</name>
    <dbReference type="NCBI Taxonomy" id="1070528"/>
    <lineage>
        <taxon>unclassified sequences</taxon>
        <taxon>metagenomes</taxon>
        <taxon>organismal metagenomes</taxon>
    </lineage>
</organism>
<evidence type="ECO:0000256" key="3">
    <source>
        <dbReference type="ARBA" id="ARBA00022478"/>
    </source>
</evidence>
<dbReference type="Gene3D" id="3.90.1070.20">
    <property type="match status" value="1"/>
</dbReference>
<evidence type="ECO:0000256" key="6">
    <source>
        <dbReference type="ARBA" id="ARBA00022723"/>
    </source>
</evidence>
<dbReference type="InterPro" id="IPR014724">
    <property type="entry name" value="RNA_pol_RPB2_OB-fold"/>
</dbReference>
<dbReference type="InterPro" id="IPR015712">
    <property type="entry name" value="DNA-dir_RNA_pol_su2"/>
</dbReference>
<dbReference type="SUPFAM" id="SSF53335">
    <property type="entry name" value="S-adenosyl-L-methionine-dependent methyltransferases"/>
    <property type="match status" value="1"/>
</dbReference>
<dbReference type="PROSITE" id="PS51614">
    <property type="entry name" value="SAM_MT_ADRIFT"/>
    <property type="match status" value="1"/>
</dbReference>
<dbReference type="Pfam" id="PF00562">
    <property type="entry name" value="RNA_pol_Rpb2_6"/>
    <property type="match status" value="1"/>
</dbReference>
<dbReference type="Pfam" id="PF04561">
    <property type="entry name" value="RNA_pol_Rpb2_2"/>
    <property type="match status" value="1"/>
</dbReference>
<evidence type="ECO:0000256" key="5">
    <source>
        <dbReference type="ARBA" id="ARBA00022695"/>
    </source>
</evidence>
<dbReference type="GO" id="GO:0000428">
    <property type="term" value="C:DNA-directed RNA polymerase complex"/>
    <property type="evidence" value="ECO:0007669"/>
    <property type="project" value="UniProtKB-KW"/>
</dbReference>
<dbReference type="InterPro" id="IPR037033">
    <property type="entry name" value="DNA-dir_RNAP_su2_hyb_sf"/>
</dbReference>
<dbReference type="Pfam" id="PF04563">
    <property type="entry name" value="RNA_pol_Rpb2_1"/>
    <property type="match status" value="1"/>
</dbReference>
<dbReference type="Gene3D" id="2.40.270.10">
    <property type="entry name" value="DNA-directed RNA polymerase, subunit 2, domain 6"/>
    <property type="match status" value="1"/>
</dbReference>
<feature type="region of interest" description="Disordered" evidence="9">
    <location>
        <begin position="1829"/>
        <end position="1848"/>
    </location>
</feature>
<dbReference type="GO" id="GO:0032549">
    <property type="term" value="F:ribonucleoside binding"/>
    <property type="evidence" value="ECO:0007669"/>
    <property type="project" value="InterPro"/>
</dbReference>
<keyword evidence="8" id="KW-0804">Transcription</keyword>
<dbReference type="EC" id="2.7.7.6" evidence="2"/>
<dbReference type="Gene3D" id="3.90.1800.10">
    <property type="entry name" value="RNA polymerase alpha subunit dimerisation domain"/>
    <property type="match status" value="1"/>
</dbReference>
<keyword evidence="6" id="KW-0479">Metal-binding</keyword>
<evidence type="ECO:0000256" key="9">
    <source>
        <dbReference type="SAM" id="MobiDB-lite"/>
    </source>
</evidence>
<dbReference type="Gene3D" id="3.90.1100.10">
    <property type="match status" value="1"/>
</dbReference>
<protein>
    <recommendedName>
        <fullName evidence="2">DNA-directed RNA polymerase</fullName>
        <ecNumber evidence="2">2.7.7.6</ecNumber>
    </recommendedName>
</protein>
<dbReference type="InterPro" id="IPR037034">
    <property type="entry name" value="RNA_pol_Rpb2_2_sf"/>
</dbReference>
<reference evidence="11" key="1">
    <citation type="journal article" date="2020" name="Nature">
        <title>Giant virus diversity and host interactions through global metagenomics.</title>
        <authorList>
            <person name="Schulz F."/>
            <person name="Roux S."/>
            <person name="Paez-Espino D."/>
            <person name="Jungbluth S."/>
            <person name="Walsh D.A."/>
            <person name="Denef V.J."/>
            <person name="McMahon K.D."/>
            <person name="Konstantinidis K.T."/>
            <person name="Eloe-Fadrosh E.A."/>
            <person name="Kyrpides N.C."/>
            <person name="Woyke T."/>
        </authorList>
    </citation>
    <scope>NUCLEOTIDE SEQUENCE</scope>
    <source>
        <strain evidence="11">GVMAG-M-3300023184-89</strain>
    </source>
</reference>
<dbReference type="GO" id="GO:0008168">
    <property type="term" value="F:methyltransferase activity"/>
    <property type="evidence" value="ECO:0007669"/>
    <property type="project" value="InterPro"/>
</dbReference>
<dbReference type="SUPFAM" id="SSF64484">
    <property type="entry name" value="beta and beta-prime subunits of DNA dependent RNA-polymerase"/>
    <property type="match status" value="1"/>
</dbReference>
<dbReference type="Pfam" id="PF01728">
    <property type="entry name" value="FtsJ"/>
    <property type="match status" value="1"/>
</dbReference>
<feature type="domain" description="Adrift-type SAM-dependent 2'-O-MTase" evidence="10">
    <location>
        <begin position="1373"/>
        <end position="1602"/>
    </location>
</feature>
<keyword evidence="3" id="KW-0240">DNA-directed RNA polymerase</keyword>
<dbReference type="PANTHER" id="PTHR20856">
    <property type="entry name" value="DNA-DIRECTED RNA POLYMERASE I SUBUNIT 2"/>
    <property type="match status" value="1"/>
</dbReference>
<keyword evidence="4" id="KW-0808">Transferase</keyword>
<dbReference type="InterPro" id="IPR002877">
    <property type="entry name" value="RNA_MeTrfase_FtsJ_dom"/>
</dbReference>
<dbReference type="GO" id="GO:0003677">
    <property type="term" value="F:DNA binding"/>
    <property type="evidence" value="ECO:0007669"/>
    <property type="project" value="InterPro"/>
</dbReference>
<evidence type="ECO:0000256" key="1">
    <source>
        <dbReference type="ARBA" id="ARBA00006835"/>
    </source>
</evidence>
<evidence type="ECO:0000256" key="4">
    <source>
        <dbReference type="ARBA" id="ARBA00022679"/>
    </source>
</evidence>
<evidence type="ECO:0000256" key="8">
    <source>
        <dbReference type="ARBA" id="ARBA00023163"/>
    </source>
</evidence>
<evidence type="ECO:0000256" key="2">
    <source>
        <dbReference type="ARBA" id="ARBA00012418"/>
    </source>
</evidence>
<dbReference type="InterPro" id="IPR007646">
    <property type="entry name" value="RNA_pol_Rpb2_4"/>
</dbReference>